<sequence length="79" mass="9414">MKALKRFFARICSRFKKKTEETENDTPEETEKETPKKHRQEETGSLSSKSQKSHRNVKLYSIRKNVRSFKADRLSRAIR</sequence>
<dbReference type="Proteomes" id="UP000024635">
    <property type="component" value="Unassembled WGS sequence"/>
</dbReference>
<protein>
    <submittedName>
        <fullName evidence="2">Uncharacterized protein</fullName>
    </submittedName>
</protein>
<accession>A0A016U000</accession>
<name>A0A016U000_9BILA</name>
<dbReference type="AlphaFoldDB" id="A0A016U000"/>
<dbReference type="EMBL" id="JARK01001403">
    <property type="protein sequence ID" value="EYC08152.1"/>
    <property type="molecule type" value="Genomic_DNA"/>
</dbReference>
<evidence type="ECO:0000313" key="3">
    <source>
        <dbReference type="Proteomes" id="UP000024635"/>
    </source>
</evidence>
<feature type="compositionally biased region" description="Acidic residues" evidence="1">
    <location>
        <begin position="22"/>
        <end position="31"/>
    </location>
</feature>
<evidence type="ECO:0000313" key="2">
    <source>
        <dbReference type="EMBL" id="EYC08152.1"/>
    </source>
</evidence>
<evidence type="ECO:0000256" key="1">
    <source>
        <dbReference type="SAM" id="MobiDB-lite"/>
    </source>
</evidence>
<keyword evidence="3" id="KW-1185">Reference proteome</keyword>
<reference evidence="3" key="1">
    <citation type="journal article" date="2015" name="Nat. Genet.">
        <title>The genome and transcriptome of the zoonotic hookworm Ancylostoma ceylanicum identify infection-specific gene families.</title>
        <authorList>
            <person name="Schwarz E.M."/>
            <person name="Hu Y."/>
            <person name="Antoshechkin I."/>
            <person name="Miller M.M."/>
            <person name="Sternberg P.W."/>
            <person name="Aroian R.V."/>
        </authorList>
    </citation>
    <scope>NUCLEOTIDE SEQUENCE</scope>
    <source>
        <strain evidence="3">HY135</strain>
    </source>
</reference>
<proteinExistence type="predicted"/>
<comment type="caution">
    <text evidence="2">The sequence shown here is derived from an EMBL/GenBank/DDBJ whole genome shotgun (WGS) entry which is preliminary data.</text>
</comment>
<organism evidence="2 3">
    <name type="scientific">Ancylostoma ceylanicum</name>
    <dbReference type="NCBI Taxonomy" id="53326"/>
    <lineage>
        <taxon>Eukaryota</taxon>
        <taxon>Metazoa</taxon>
        <taxon>Ecdysozoa</taxon>
        <taxon>Nematoda</taxon>
        <taxon>Chromadorea</taxon>
        <taxon>Rhabditida</taxon>
        <taxon>Rhabditina</taxon>
        <taxon>Rhabditomorpha</taxon>
        <taxon>Strongyloidea</taxon>
        <taxon>Ancylostomatidae</taxon>
        <taxon>Ancylostomatinae</taxon>
        <taxon>Ancylostoma</taxon>
    </lineage>
</organism>
<feature type="region of interest" description="Disordered" evidence="1">
    <location>
        <begin position="18"/>
        <end position="58"/>
    </location>
</feature>
<gene>
    <name evidence="2" type="primary">Acey_s0067.g20</name>
    <name evidence="2" type="ORF">Y032_0067g20</name>
</gene>